<feature type="non-terminal residue" evidence="1">
    <location>
        <position position="452"/>
    </location>
</feature>
<keyword evidence="2" id="KW-1185">Reference proteome</keyword>
<proteinExistence type="predicted"/>
<accession>A0A1S8X2L7</accession>
<dbReference type="Proteomes" id="UP000243686">
    <property type="component" value="Unassembled WGS sequence"/>
</dbReference>
<reference evidence="1 2" key="1">
    <citation type="submission" date="2015-03" db="EMBL/GenBank/DDBJ databases">
        <title>Draft genome of the nematode, Opisthorchis viverrini.</title>
        <authorList>
            <person name="Mitreva M."/>
        </authorList>
    </citation>
    <scope>NUCLEOTIDE SEQUENCE [LARGE SCALE GENOMIC DNA]</scope>
    <source>
        <strain evidence="1">Khon Kaen</strain>
    </source>
</reference>
<evidence type="ECO:0000313" key="2">
    <source>
        <dbReference type="Proteomes" id="UP000243686"/>
    </source>
</evidence>
<evidence type="ECO:0000313" key="1">
    <source>
        <dbReference type="EMBL" id="OON20974.1"/>
    </source>
</evidence>
<name>A0A1S8X2L7_OPIVI</name>
<organism evidence="1 2">
    <name type="scientific">Opisthorchis viverrini</name>
    <name type="common">Southeast Asian liver fluke</name>
    <dbReference type="NCBI Taxonomy" id="6198"/>
    <lineage>
        <taxon>Eukaryota</taxon>
        <taxon>Metazoa</taxon>
        <taxon>Spiralia</taxon>
        <taxon>Lophotrochozoa</taxon>
        <taxon>Platyhelminthes</taxon>
        <taxon>Trematoda</taxon>
        <taxon>Digenea</taxon>
        <taxon>Opisthorchiida</taxon>
        <taxon>Opisthorchiata</taxon>
        <taxon>Opisthorchiidae</taxon>
        <taxon>Opisthorchis</taxon>
    </lineage>
</organism>
<protein>
    <submittedName>
        <fullName evidence="1">Uncharacterized protein</fullName>
    </submittedName>
</protein>
<gene>
    <name evidence="1" type="ORF">X801_03135</name>
</gene>
<sequence length="452" mass="51269">MRGAAQQNCAAFNADCSHTPCCENYKCIENKCKRTKALKYPGHKMYKGDEADSPLKWKSVDIMKENSRIRSNIAMAVTYIKTTNTDTSKLSDTTNRVRVQLPVKSDLIAKNQSCKNRFNDHRSSKNVFKANKNKFYVVGVSERYHESLNRITVSSRASTDLGGRYMCTPLWQHPTMSKLLTSFMLAKTARYSLLYCTAQARTLSAISMSRTSAFPSFNSFKRWKSKNKGKPNESQPSRDQIPSDLLDFINEAEMMQEFEGTLSRFQMALQQRMALKLTPQLLADLPLPEAHTKLGQVANLIVQQNTKSGTSQGGQSSVGDQTLLIDLAGRPELTTAARKAVTQFLESTRGGGTQLQSAGPSAFTVRLRTVITREAREELIHRGHELLNQVKREMDRIYQKHDKLILGNSEGKKRFSEDYLFLTREYLRHLVKRQHALATSIWEQKEHELRSG</sequence>
<dbReference type="AlphaFoldDB" id="A0A1S8X2L7"/>
<dbReference type="EMBL" id="KV892348">
    <property type="protein sequence ID" value="OON20974.1"/>
    <property type="molecule type" value="Genomic_DNA"/>
</dbReference>